<evidence type="ECO:0000256" key="3">
    <source>
        <dbReference type="SAM" id="MobiDB-lite"/>
    </source>
</evidence>
<dbReference type="InterPro" id="IPR018359">
    <property type="entry name" value="Bromodomain_CS"/>
</dbReference>
<dbReference type="PANTHER" id="PTHR47343:SF1">
    <property type="entry name" value="TRANSCRIPTIONAL ACTIVATOR SPT7"/>
    <property type="match status" value="1"/>
</dbReference>
<dbReference type="PROSITE" id="PS50014">
    <property type="entry name" value="BROMODOMAIN_2"/>
    <property type="match status" value="1"/>
</dbReference>
<evidence type="ECO:0000313" key="8">
    <source>
        <dbReference type="Proteomes" id="UP000281549"/>
    </source>
</evidence>
<dbReference type="HOGENOM" id="CLU_006198_1_0_1"/>
<proteinExistence type="predicted"/>
<dbReference type="Pfam" id="PF00439">
    <property type="entry name" value="Bromodomain"/>
    <property type="match status" value="1"/>
</dbReference>
<evidence type="ECO:0000256" key="1">
    <source>
        <dbReference type="ARBA" id="ARBA00023117"/>
    </source>
</evidence>
<dbReference type="PROSITE" id="PS00633">
    <property type="entry name" value="BROMODOMAIN_1"/>
    <property type="match status" value="1"/>
</dbReference>
<sequence length="690" mass="79760">MIHEQLIYELFPECPDKWKRMSDAKSVEEDFAIIVDDMYYTLEDDINDIENDFKKDHMEKDSNEEARKLNFRLGAETPVNDNENMIGLKYLLAEIDRNHTGKSSRELKTLLLEVRPNRSKWANEGKVGQEELYDTCEKVLAQLKLYTPHVTPFLNKVSKKDAPDYYDVIKNPMDLGTMARKLKSFEYQSKSEFASDLNLIYTNCIQYNSSPDSIYRIHATKLKEKYEELLKFVPDIEIKDRDDLEEDESESKILLTSETVVSVVDDGQFSKFPDLPDQPSIGDEDLAFEDMDNEPLNINEILDPSMPLLQDIQEIKFKSVSFEIRTNYLLNRKTLVSNRKSEFSRNMISPPLNSEFNFFPEFQFISGCIPDSLCFPYHSIRMSRENLDSFEERPRYSNFRSALPNSKALEQICSTIKSLQNIRNLCDQMELLPDNTLVPRQYSMPSYTPQFEELYQSDITNHLCKSLLELNLNCLLTFHGFEGVQTNALFLLSDIFVSLFSDLARTLKTYFEVYSKSKTLQTRKEILQLSLNATFNLKLKDIAEYICDFYVSYPATLDDLENKLSSTFDKIFHPETFDFTLNEEDFISGNFAELAGIDIFGLRDLGIDATSIPESLFNPSRKKSSKRLIDSNTPNKTFKPHHQLPSLSETTFIGLLAPIVNEKTKNNALVDEHLSHTKAIKPRPVKKSKK</sequence>
<dbReference type="GO" id="GO:0046695">
    <property type="term" value="C:SLIK (SAGA-like) complex"/>
    <property type="evidence" value="ECO:0007669"/>
    <property type="project" value="InterPro"/>
</dbReference>
<name>A0A075ATM7_ROZAC</name>
<dbReference type="InterPro" id="IPR036427">
    <property type="entry name" value="Bromodomain-like_sf"/>
</dbReference>
<dbReference type="OrthoDB" id="21449at2759"/>
<dbReference type="InterPro" id="IPR001487">
    <property type="entry name" value="Bromodomain"/>
</dbReference>
<feature type="domain" description="Bromo" evidence="4">
    <location>
        <begin position="145"/>
        <end position="215"/>
    </location>
</feature>
<dbReference type="Gene3D" id="1.20.920.10">
    <property type="entry name" value="Bromodomain-like"/>
    <property type="match status" value="1"/>
</dbReference>
<evidence type="ECO:0000313" key="6">
    <source>
        <dbReference type="EMBL" id="RKP21752.1"/>
    </source>
</evidence>
<evidence type="ECO:0000256" key="2">
    <source>
        <dbReference type="PROSITE-ProRule" id="PRU00035"/>
    </source>
</evidence>
<gene>
    <name evidence="5" type="ORF">O9G_001281</name>
    <name evidence="6" type="ORF">ROZALSC1DRAFT_26859</name>
</gene>
<dbReference type="STRING" id="988480.A0A075ATM7"/>
<evidence type="ECO:0000259" key="4">
    <source>
        <dbReference type="PROSITE" id="PS50014"/>
    </source>
</evidence>
<feature type="region of interest" description="Disordered" evidence="3">
    <location>
        <begin position="623"/>
        <end position="642"/>
    </location>
</feature>
<dbReference type="SUPFAM" id="SSF47370">
    <property type="entry name" value="Bromodomain"/>
    <property type="match status" value="1"/>
</dbReference>
<dbReference type="EMBL" id="KE561054">
    <property type="protein sequence ID" value="EPZ33530.1"/>
    <property type="molecule type" value="Genomic_DNA"/>
</dbReference>
<evidence type="ECO:0000313" key="7">
    <source>
        <dbReference type="Proteomes" id="UP000030755"/>
    </source>
</evidence>
<dbReference type="PANTHER" id="PTHR47343">
    <property type="entry name" value="TRANSCRIPTIONAL ACTIVATOR SPT7"/>
    <property type="match status" value="1"/>
</dbReference>
<dbReference type="EMBL" id="ML004931">
    <property type="protein sequence ID" value="RKP21752.1"/>
    <property type="molecule type" value="Genomic_DNA"/>
</dbReference>
<dbReference type="Proteomes" id="UP000030755">
    <property type="component" value="Unassembled WGS sequence"/>
</dbReference>
<dbReference type="PRINTS" id="PR00503">
    <property type="entry name" value="BROMODOMAIN"/>
</dbReference>
<dbReference type="GO" id="GO:0005198">
    <property type="term" value="F:structural molecule activity"/>
    <property type="evidence" value="ECO:0007669"/>
    <property type="project" value="TreeGrafter"/>
</dbReference>
<dbReference type="Proteomes" id="UP000281549">
    <property type="component" value="Unassembled WGS sequence"/>
</dbReference>
<keyword evidence="1 2" id="KW-0103">Bromodomain</keyword>
<dbReference type="GO" id="GO:0006357">
    <property type="term" value="P:regulation of transcription by RNA polymerase II"/>
    <property type="evidence" value="ECO:0007669"/>
    <property type="project" value="TreeGrafter"/>
</dbReference>
<dbReference type="GO" id="GO:0000124">
    <property type="term" value="C:SAGA complex"/>
    <property type="evidence" value="ECO:0007669"/>
    <property type="project" value="InterPro"/>
</dbReference>
<dbReference type="SMART" id="SM00297">
    <property type="entry name" value="BROMO"/>
    <property type="match status" value="1"/>
</dbReference>
<dbReference type="InterPro" id="IPR037782">
    <property type="entry name" value="Spt7"/>
</dbReference>
<accession>A0A075ATM7</accession>
<organism evidence="5 7">
    <name type="scientific">Rozella allomycis (strain CSF55)</name>
    <dbReference type="NCBI Taxonomy" id="988480"/>
    <lineage>
        <taxon>Eukaryota</taxon>
        <taxon>Fungi</taxon>
        <taxon>Fungi incertae sedis</taxon>
        <taxon>Cryptomycota</taxon>
        <taxon>Cryptomycota incertae sedis</taxon>
        <taxon>Rozella</taxon>
    </lineage>
</organism>
<keyword evidence="7" id="KW-1185">Reference proteome</keyword>
<reference evidence="5 7" key="1">
    <citation type="journal article" date="2013" name="Curr. Biol.">
        <title>Shared signatures of parasitism and phylogenomics unite Cryptomycota and microsporidia.</title>
        <authorList>
            <person name="James T.Y."/>
            <person name="Pelin A."/>
            <person name="Bonen L."/>
            <person name="Ahrendt S."/>
            <person name="Sain D."/>
            <person name="Corradi N."/>
            <person name="Stajich J.E."/>
        </authorList>
    </citation>
    <scope>NUCLEOTIDE SEQUENCE [LARGE SCALE GENOMIC DNA]</scope>
    <source>
        <strain evidence="5 7">CSF55</strain>
        <strain evidence="5 7">CSF55</strain>
    </source>
</reference>
<dbReference type="GO" id="GO:0006325">
    <property type="term" value="P:chromatin organization"/>
    <property type="evidence" value="ECO:0007669"/>
    <property type="project" value="UniProtKB-ARBA"/>
</dbReference>
<reference evidence="6" key="3">
    <citation type="submission" date="2018-08" db="EMBL/GenBank/DDBJ databases">
        <title>Leveraging single-cell genomics to expand the Fungal Tree of Life.</title>
        <authorList>
            <consortium name="DOE Joint Genome Institute"/>
            <person name="Ahrendt S.R."/>
            <person name="Quandt C.A."/>
            <person name="Ciobanu D."/>
            <person name="Clum A."/>
            <person name="Salamov A."/>
            <person name="Andreopoulos B."/>
            <person name="Cheng J.-F."/>
            <person name="Woyke T."/>
            <person name="Pelin A."/>
            <person name="Henrissat B."/>
            <person name="Reynolds N."/>
            <person name="Benny G.L."/>
            <person name="Smith M.E."/>
            <person name="James T.Y."/>
            <person name="Grigoriev I.V."/>
        </authorList>
    </citation>
    <scope>NUCLEOTIDE SEQUENCE</scope>
    <source>
        <strain evidence="6">CSF55</strain>
    </source>
</reference>
<dbReference type="AlphaFoldDB" id="A0A075ATM7"/>
<reference evidence="8" key="2">
    <citation type="journal article" date="2018" name="Nat. Microbiol.">
        <title>Leveraging single-cell genomics to expand the fungal tree of life.</title>
        <authorList>
            <person name="Ahrendt S.R."/>
            <person name="Quandt C.A."/>
            <person name="Ciobanu D."/>
            <person name="Clum A."/>
            <person name="Salamov A."/>
            <person name="Andreopoulos B."/>
            <person name="Cheng J.F."/>
            <person name="Woyke T."/>
            <person name="Pelin A."/>
            <person name="Henrissat B."/>
            <person name="Reynolds N.K."/>
            <person name="Benny G.L."/>
            <person name="Smith M.E."/>
            <person name="James T.Y."/>
            <person name="Grigoriev I.V."/>
        </authorList>
    </citation>
    <scope>NUCLEOTIDE SEQUENCE [LARGE SCALE GENOMIC DNA]</scope>
    <source>
        <strain evidence="8">CSF55</strain>
    </source>
</reference>
<protein>
    <submittedName>
        <fullName evidence="5">Transcriptional activator Spt7 domain-containing protein</fullName>
    </submittedName>
</protein>
<evidence type="ECO:0000313" key="5">
    <source>
        <dbReference type="EMBL" id="EPZ33530.1"/>
    </source>
</evidence>